<dbReference type="OrthoDB" id="25399at2759"/>
<dbReference type="Proteomes" id="UP000193920">
    <property type="component" value="Unassembled WGS sequence"/>
</dbReference>
<sequence>MWEEYKAIEPRIIRPLNGNEIFGTEFYLNIVDVFPKFSTEEFKKRAQENLPKIEVFNHAIKRIKGHPFWIHKPFEIHIKEIPYSEDEEIENFLKKDEEWIIPYDPVYDEENNDVQLLFNFKICQLEKTNQTKLTFGAAHVICDGRTIFDLYDLIRKVIQGETLEKDDGTLVSFDERECFQNTDESFYKPPKVWDEVDELHITPKIDDIPYKYITRHYIYDYAPISKFNRANGVTVQAMLMAILTRATRRYKNLPKERPIWCGVPVDTRFSSFATKEFKNRKYYRNNSAIYPKVIGQDTLMKDIQHCVEKLQEAKKTNDDIRQILCSSTTIDPKTFQLVPNGRIPNFHTQATVNGSNIGKVNGNNPIFYISNGILVPGMYLFFYHSYHTDDKLYISALSPINFDKTYINYIKEEMDKVFIPENIPKY</sequence>
<gene>
    <name evidence="1" type="ORF">LY90DRAFT_665911</name>
</gene>
<organism evidence="1 2">
    <name type="scientific">Neocallimastix californiae</name>
    <dbReference type="NCBI Taxonomy" id="1754190"/>
    <lineage>
        <taxon>Eukaryota</taxon>
        <taxon>Fungi</taxon>
        <taxon>Fungi incertae sedis</taxon>
        <taxon>Chytridiomycota</taxon>
        <taxon>Chytridiomycota incertae sedis</taxon>
        <taxon>Neocallimastigomycetes</taxon>
        <taxon>Neocallimastigales</taxon>
        <taxon>Neocallimastigaceae</taxon>
        <taxon>Neocallimastix</taxon>
    </lineage>
</organism>
<keyword evidence="2" id="KW-1185">Reference proteome</keyword>
<dbReference type="Gene3D" id="3.30.559.30">
    <property type="entry name" value="Nonribosomal peptide synthetase, condensation domain"/>
    <property type="match status" value="1"/>
</dbReference>
<evidence type="ECO:0008006" key="3">
    <source>
        <dbReference type="Google" id="ProtNLM"/>
    </source>
</evidence>
<dbReference type="EMBL" id="MCOG01000026">
    <property type="protein sequence ID" value="ORY75172.1"/>
    <property type="molecule type" value="Genomic_DNA"/>
</dbReference>
<evidence type="ECO:0000313" key="2">
    <source>
        <dbReference type="Proteomes" id="UP000193920"/>
    </source>
</evidence>
<evidence type="ECO:0000313" key="1">
    <source>
        <dbReference type="EMBL" id="ORY75172.1"/>
    </source>
</evidence>
<comment type="caution">
    <text evidence="1">The sequence shown here is derived from an EMBL/GenBank/DDBJ whole genome shotgun (WGS) entry which is preliminary data.</text>
</comment>
<reference evidence="1 2" key="1">
    <citation type="submission" date="2016-08" db="EMBL/GenBank/DDBJ databases">
        <title>A Parts List for Fungal Cellulosomes Revealed by Comparative Genomics.</title>
        <authorList>
            <consortium name="DOE Joint Genome Institute"/>
            <person name="Haitjema C.H."/>
            <person name="Gilmore S.P."/>
            <person name="Henske J.K."/>
            <person name="Solomon K.V."/>
            <person name="De Groot R."/>
            <person name="Kuo A."/>
            <person name="Mondo S.J."/>
            <person name="Salamov A.A."/>
            <person name="Labutti K."/>
            <person name="Zhao Z."/>
            <person name="Chiniquy J."/>
            <person name="Barry K."/>
            <person name="Brewer H.M."/>
            <person name="Purvine S.O."/>
            <person name="Wright A.T."/>
            <person name="Boxma B."/>
            <person name="Van Alen T."/>
            <person name="Hackstein J.H."/>
            <person name="Baker S.E."/>
            <person name="Grigoriev I.V."/>
            <person name="O'Malley M.A."/>
        </authorList>
    </citation>
    <scope>NUCLEOTIDE SEQUENCE [LARGE SCALE GENOMIC DNA]</scope>
    <source>
        <strain evidence="1 2">G1</strain>
    </source>
</reference>
<dbReference type="AlphaFoldDB" id="A0A1Y2EUB8"/>
<accession>A0A1Y2EUB8</accession>
<proteinExistence type="predicted"/>
<protein>
    <recommendedName>
        <fullName evidence="3">CoA-dependent acyltransferase</fullName>
    </recommendedName>
</protein>
<name>A0A1Y2EUB8_9FUNG</name>